<dbReference type="RefSeq" id="WP_386740030.1">
    <property type="nucleotide sequence ID" value="NZ_JBHSMG010000002.1"/>
</dbReference>
<dbReference type="Proteomes" id="UP001596039">
    <property type="component" value="Unassembled WGS sequence"/>
</dbReference>
<reference evidence="3" key="1">
    <citation type="journal article" date="2019" name="Int. J. Syst. Evol. Microbiol.">
        <title>The Global Catalogue of Microorganisms (GCM) 10K type strain sequencing project: providing services to taxonomists for standard genome sequencing and annotation.</title>
        <authorList>
            <consortium name="The Broad Institute Genomics Platform"/>
            <consortium name="The Broad Institute Genome Sequencing Center for Infectious Disease"/>
            <person name="Wu L."/>
            <person name="Ma J."/>
        </authorList>
    </citation>
    <scope>NUCLEOTIDE SEQUENCE [LARGE SCALE GENOMIC DNA]</scope>
    <source>
        <strain evidence="3">CGMCC 4.6997</strain>
    </source>
</reference>
<comment type="caution">
    <text evidence="2">The sequence shown here is derived from an EMBL/GenBank/DDBJ whole genome shotgun (WGS) entry which is preliminary data.</text>
</comment>
<dbReference type="PANTHER" id="PTHR33164:SF99">
    <property type="entry name" value="MARR FAMILY REGULATORY PROTEIN"/>
    <property type="match status" value="1"/>
</dbReference>
<evidence type="ECO:0000259" key="1">
    <source>
        <dbReference type="PROSITE" id="PS50995"/>
    </source>
</evidence>
<organism evidence="2 3">
    <name type="scientific">Lysinimonas soli</name>
    <dbReference type="NCBI Taxonomy" id="1074233"/>
    <lineage>
        <taxon>Bacteria</taxon>
        <taxon>Bacillati</taxon>
        <taxon>Actinomycetota</taxon>
        <taxon>Actinomycetes</taxon>
        <taxon>Micrococcales</taxon>
        <taxon>Microbacteriaceae</taxon>
        <taxon>Lysinimonas</taxon>
    </lineage>
</organism>
<dbReference type="Gene3D" id="1.10.10.10">
    <property type="entry name" value="Winged helix-like DNA-binding domain superfamily/Winged helix DNA-binding domain"/>
    <property type="match status" value="1"/>
</dbReference>
<proteinExistence type="predicted"/>
<dbReference type="InterPro" id="IPR036390">
    <property type="entry name" value="WH_DNA-bd_sf"/>
</dbReference>
<dbReference type="SUPFAM" id="SSF46785">
    <property type="entry name" value="Winged helix' DNA-binding domain"/>
    <property type="match status" value="1"/>
</dbReference>
<dbReference type="PROSITE" id="PS50995">
    <property type="entry name" value="HTH_MARR_2"/>
    <property type="match status" value="1"/>
</dbReference>
<dbReference type="Pfam" id="PF12802">
    <property type="entry name" value="MarR_2"/>
    <property type="match status" value="1"/>
</dbReference>
<gene>
    <name evidence="2" type="ORF">ACFPJ4_08795</name>
</gene>
<name>A0ABW0NRN3_9MICO</name>
<sequence>MFAMVADDELSEADGGLSDADWSVWRDVMAMTSQLARELDRRLQSDAGISHADYSVLLVLQRAPEHQLRTGELAELLAWEKSRVSHQVARMEARGLLERAECPTDGRGTWVSPTDAGRRTLLAAARNHTATIRELFFDALGDDQRLAMGDAAVRVLDRLSPAACELADEKGMMSRTRVRASA</sequence>
<keyword evidence="3" id="KW-1185">Reference proteome</keyword>
<accession>A0ABW0NRN3</accession>
<dbReference type="InterPro" id="IPR039422">
    <property type="entry name" value="MarR/SlyA-like"/>
</dbReference>
<dbReference type="EMBL" id="JBHSMG010000002">
    <property type="protein sequence ID" value="MFC5502333.1"/>
    <property type="molecule type" value="Genomic_DNA"/>
</dbReference>
<protein>
    <submittedName>
        <fullName evidence="2">MarR family winged helix-turn-helix transcriptional regulator</fullName>
    </submittedName>
</protein>
<feature type="domain" description="HTH marR-type" evidence="1">
    <location>
        <begin position="21"/>
        <end position="157"/>
    </location>
</feature>
<evidence type="ECO:0000313" key="3">
    <source>
        <dbReference type="Proteomes" id="UP001596039"/>
    </source>
</evidence>
<dbReference type="InterPro" id="IPR000835">
    <property type="entry name" value="HTH_MarR-typ"/>
</dbReference>
<dbReference type="SMART" id="SM00347">
    <property type="entry name" value="HTH_MARR"/>
    <property type="match status" value="1"/>
</dbReference>
<dbReference type="PANTHER" id="PTHR33164">
    <property type="entry name" value="TRANSCRIPTIONAL REGULATOR, MARR FAMILY"/>
    <property type="match status" value="1"/>
</dbReference>
<evidence type="ECO:0000313" key="2">
    <source>
        <dbReference type="EMBL" id="MFC5502333.1"/>
    </source>
</evidence>
<dbReference type="InterPro" id="IPR036388">
    <property type="entry name" value="WH-like_DNA-bd_sf"/>
</dbReference>